<dbReference type="Pfam" id="PF18939">
    <property type="entry name" value="DUF5686"/>
    <property type="match status" value="1"/>
</dbReference>
<evidence type="ECO:0000313" key="3">
    <source>
        <dbReference type="Proteomes" id="UP000633278"/>
    </source>
</evidence>
<sequence length="822" mass="93616">MKKATILFSLFFTTILSAQIKGKVVDIKNEPLSSVSVYLENTIAGTTSNDNGEYILPLKSTGNYTVVFQFLGFKTIKKKISVVKLPYVLDIKMIEEQFELDEVVIDSKENLADKIIRSVIQNKSKNQEKLKQYTADFYSRGLYKVKNAPKKILGQDLGDLGGGLDSTRSGIIYLSETVSKIAFKRPSSFKEHIVASKVSGSDNGVSFNRAEDVNFNLYENTIDFGAEVISPLANYAFSYYNFKLVGTFYDKQGKLINKIELTPKRKNDRVFNGFIYIVEDDWAIYGSDITITGAQINLPMVDVLRFKQDYNYAASEDLWVVISQIIDFKIGLFGFNIDGRFTSAYNNYNFSPIFDSNTFGKEILSFAKEATEKDSSYWKSLRPVPLTTEEVTDYIIKDSIQLVRNSKQYLDSIDQKSNKFSLGDLLSGYRFQNSYKNWSLFIDSPLSDLNFNTVQGWNTGMGISFFNQLNEQGKWVRVSTNFKYGFSDKKIRPTVNFTYKWDNLSRPMISFSGGNTTAQFNGKNPISQFMNTINSAYFERNYLKIYEKTFANIGFSRELTNGVNFSTTLEYADRKPLVNTTDYSARNIEDRSYTSNDPQDATNFTPSFTPHHLWTWSLGSTINFGTKYLSYPDSKITVYNDKYPSLYVAYRKTFGSGDSDLHSDLIVGQVRQRASLGNLGAFSYKVKGGLFLEQKNISFIDYEHFNGNKLSVSPSTNYLNHFNLLDYYAYSTNDKFAEFHGEHNFKGFFLNKIPLINRLNFHLVVGAKGLFTGDRKPYSEASFGLSNIGWGKWRFLRVDYVISKGGINQKQSGFVFGLSLFN</sequence>
<accession>A0A917HYG2</accession>
<evidence type="ECO:0000256" key="1">
    <source>
        <dbReference type="SAM" id="SignalP"/>
    </source>
</evidence>
<evidence type="ECO:0000313" key="2">
    <source>
        <dbReference type="EMBL" id="GGG94337.1"/>
    </source>
</evidence>
<dbReference type="Proteomes" id="UP000633278">
    <property type="component" value="Unassembled WGS sequence"/>
</dbReference>
<proteinExistence type="predicted"/>
<dbReference type="RefSeq" id="WP_188598131.1">
    <property type="nucleotide sequence ID" value="NZ_BMJW01000001.1"/>
</dbReference>
<dbReference type="InterPro" id="IPR008969">
    <property type="entry name" value="CarboxyPept-like_regulatory"/>
</dbReference>
<reference evidence="2" key="2">
    <citation type="submission" date="2020-09" db="EMBL/GenBank/DDBJ databases">
        <authorList>
            <person name="Sun Q."/>
            <person name="Zhou Y."/>
        </authorList>
    </citation>
    <scope>NUCLEOTIDE SEQUENCE</scope>
    <source>
        <strain evidence="2">CGMCC 1.15763</strain>
    </source>
</reference>
<dbReference type="InterPro" id="IPR043741">
    <property type="entry name" value="DUF5686"/>
</dbReference>
<keyword evidence="3" id="KW-1185">Reference proteome</keyword>
<feature type="signal peptide" evidence="1">
    <location>
        <begin position="1"/>
        <end position="18"/>
    </location>
</feature>
<gene>
    <name evidence="2" type="ORF">GCM10011416_09580</name>
</gene>
<name>A0A917HYG2_9FLAO</name>
<feature type="chain" id="PRO_5038013044" evidence="1">
    <location>
        <begin position="19"/>
        <end position="822"/>
    </location>
</feature>
<dbReference type="EMBL" id="BMJW01000001">
    <property type="protein sequence ID" value="GGG94337.1"/>
    <property type="molecule type" value="Genomic_DNA"/>
</dbReference>
<dbReference type="AlphaFoldDB" id="A0A917HYG2"/>
<comment type="caution">
    <text evidence="2">The sequence shown here is derived from an EMBL/GenBank/DDBJ whole genome shotgun (WGS) entry which is preliminary data.</text>
</comment>
<dbReference type="SUPFAM" id="SSF49464">
    <property type="entry name" value="Carboxypeptidase regulatory domain-like"/>
    <property type="match status" value="1"/>
</dbReference>
<dbReference type="Pfam" id="PF13715">
    <property type="entry name" value="CarbopepD_reg_2"/>
    <property type="match status" value="1"/>
</dbReference>
<keyword evidence="1" id="KW-0732">Signal</keyword>
<dbReference type="Gene3D" id="2.60.40.1120">
    <property type="entry name" value="Carboxypeptidase-like, regulatory domain"/>
    <property type="match status" value="1"/>
</dbReference>
<protein>
    <submittedName>
        <fullName evidence="2">Membrane protein</fullName>
    </submittedName>
</protein>
<reference evidence="2" key="1">
    <citation type="journal article" date="2014" name="Int. J. Syst. Evol. Microbiol.">
        <title>Complete genome sequence of Corynebacterium casei LMG S-19264T (=DSM 44701T), isolated from a smear-ripened cheese.</title>
        <authorList>
            <consortium name="US DOE Joint Genome Institute (JGI-PGF)"/>
            <person name="Walter F."/>
            <person name="Albersmeier A."/>
            <person name="Kalinowski J."/>
            <person name="Ruckert C."/>
        </authorList>
    </citation>
    <scope>NUCLEOTIDE SEQUENCE</scope>
    <source>
        <strain evidence="2">CGMCC 1.15763</strain>
    </source>
</reference>
<organism evidence="2 3">
    <name type="scientific">Polaribacter pacificus</name>
    <dbReference type="NCBI Taxonomy" id="1775173"/>
    <lineage>
        <taxon>Bacteria</taxon>
        <taxon>Pseudomonadati</taxon>
        <taxon>Bacteroidota</taxon>
        <taxon>Flavobacteriia</taxon>
        <taxon>Flavobacteriales</taxon>
        <taxon>Flavobacteriaceae</taxon>
    </lineage>
</organism>